<evidence type="ECO:0000256" key="7">
    <source>
        <dbReference type="SAM" id="MobiDB-lite"/>
    </source>
</evidence>
<evidence type="ECO:0000256" key="6">
    <source>
        <dbReference type="ARBA" id="ARBA00023180"/>
    </source>
</evidence>
<dbReference type="AlphaFoldDB" id="A0A0D7AVR1"/>
<evidence type="ECO:0000256" key="4">
    <source>
        <dbReference type="ARBA" id="ARBA00022989"/>
    </source>
</evidence>
<feature type="region of interest" description="Disordered" evidence="7">
    <location>
        <begin position="1"/>
        <end position="27"/>
    </location>
</feature>
<dbReference type="Proteomes" id="UP000054007">
    <property type="component" value="Unassembled WGS sequence"/>
</dbReference>
<dbReference type="InterPro" id="IPR051292">
    <property type="entry name" value="Xyl/GlcA_transferase"/>
</dbReference>
<gene>
    <name evidence="8" type="ORF">CYLTODRAFT_361415</name>
</gene>
<evidence type="ECO:0000256" key="1">
    <source>
        <dbReference type="ARBA" id="ARBA00004606"/>
    </source>
</evidence>
<keyword evidence="6" id="KW-0325">Glycoprotein</keyword>
<keyword evidence="4" id="KW-1133">Transmembrane helix</keyword>
<evidence type="ECO:0000256" key="2">
    <source>
        <dbReference type="ARBA" id="ARBA00022692"/>
    </source>
</evidence>
<accession>A0A0D7AVR1</accession>
<dbReference type="InterPro" id="IPR029044">
    <property type="entry name" value="Nucleotide-diphossugar_trans"/>
</dbReference>
<dbReference type="OrthoDB" id="411524at2759"/>
<evidence type="ECO:0000313" key="8">
    <source>
        <dbReference type="EMBL" id="KIY62473.1"/>
    </source>
</evidence>
<sequence length="387" mass="44133">MPPYAPSVSGLDSDRFSPHPPPPAPAITTTEPVVFSLISWSEGSAIETALLIKSALMYASGPVEFHIVCDDDAKLLLEDRLSLLTHPTHPVRVEFYVLTWQAMLDRIEREGSIKTDHSAGLPGLMKLFLHEILPLNVKRAIFVDTDAIFISDPALLMDEFTRLRPSTVAVIPHHYDQSAPEWFHASRICSCVMLLDLEKLREVRLMDSILYRDSYPTALSPAAFHKMYGPPDESTGKYENVRLGDQGYWWAIVEGRKDIIEPLDFDFEVTSCLLDMYGTSLGDDARTEEEELATHIHTKDTLQEDKVILPKLLHFNCLHGTPIYMEWDGWNDPDEPLNQRWGPALRYHDGYKWIWLNKAKHGPSKMHIEEHHNVMFADEVWALEHGV</sequence>
<comment type="subcellular location">
    <subcellularLocation>
        <location evidence="1">Membrane</location>
        <topology evidence="1">Single-pass type II membrane protein</topology>
    </subcellularLocation>
</comment>
<dbReference type="EMBL" id="KN880781">
    <property type="protein sequence ID" value="KIY62473.1"/>
    <property type="molecule type" value="Genomic_DNA"/>
</dbReference>
<dbReference type="GO" id="GO:0016020">
    <property type="term" value="C:membrane"/>
    <property type="evidence" value="ECO:0007669"/>
    <property type="project" value="UniProtKB-SubCell"/>
</dbReference>
<proteinExistence type="predicted"/>
<dbReference type="SUPFAM" id="SSF53448">
    <property type="entry name" value="Nucleotide-diphospho-sugar transferases"/>
    <property type="match status" value="1"/>
</dbReference>
<evidence type="ECO:0000256" key="5">
    <source>
        <dbReference type="ARBA" id="ARBA00023136"/>
    </source>
</evidence>
<dbReference type="PANTHER" id="PTHR12270:SF25">
    <property type="entry name" value="GLYCOSYLTRANSFERASE-LIKE PROTEIN LARGE"/>
    <property type="match status" value="1"/>
</dbReference>
<keyword evidence="3" id="KW-0735">Signal-anchor</keyword>
<reference evidence="8 9" key="1">
    <citation type="journal article" date="2015" name="Fungal Genet. Biol.">
        <title>Evolution of novel wood decay mechanisms in Agaricales revealed by the genome sequences of Fistulina hepatica and Cylindrobasidium torrendii.</title>
        <authorList>
            <person name="Floudas D."/>
            <person name="Held B.W."/>
            <person name="Riley R."/>
            <person name="Nagy L.G."/>
            <person name="Koehler G."/>
            <person name="Ransdell A.S."/>
            <person name="Younus H."/>
            <person name="Chow J."/>
            <person name="Chiniquy J."/>
            <person name="Lipzen A."/>
            <person name="Tritt A."/>
            <person name="Sun H."/>
            <person name="Haridas S."/>
            <person name="LaButti K."/>
            <person name="Ohm R.A."/>
            <person name="Kues U."/>
            <person name="Blanchette R.A."/>
            <person name="Grigoriev I.V."/>
            <person name="Minto R.E."/>
            <person name="Hibbett D.S."/>
        </authorList>
    </citation>
    <scope>NUCLEOTIDE SEQUENCE [LARGE SCALE GENOMIC DNA]</scope>
    <source>
        <strain evidence="8 9">FP15055 ss-10</strain>
    </source>
</reference>
<keyword evidence="5" id="KW-0472">Membrane</keyword>
<organism evidence="8 9">
    <name type="scientific">Cylindrobasidium torrendii FP15055 ss-10</name>
    <dbReference type="NCBI Taxonomy" id="1314674"/>
    <lineage>
        <taxon>Eukaryota</taxon>
        <taxon>Fungi</taxon>
        <taxon>Dikarya</taxon>
        <taxon>Basidiomycota</taxon>
        <taxon>Agaricomycotina</taxon>
        <taxon>Agaricomycetes</taxon>
        <taxon>Agaricomycetidae</taxon>
        <taxon>Agaricales</taxon>
        <taxon>Marasmiineae</taxon>
        <taxon>Physalacriaceae</taxon>
        <taxon>Cylindrobasidium</taxon>
    </lineage>
</organism>
<keyword evidence="9" id="KW-1185">Reference proteome</keyword>
<keyword evidence="8" id="KW-0808">Transferase</keyword>
<dbReference type="GO" id="GO:0015020">
    <property type="term" value="F:glucuronosyltransferase activity"/>
    <property type="evidence" value="ECO:0007669"/>
    <property type="project" value="TreeGrafter"/>
</dbReference>
<dbReference type="GO" id="GO:0035269">
    <property type="term" value="P:protein O-linked glycosylation via mannose"/>
    <property type="evidence" value="ECO:0007669"/>
    <property type="project" value="TreeGrafter"/>
</dbReference>
<dbReference type="Gene3D" id="3.90.550.10">
    <property type="entry name" value="Spore Coat Polysaccharide Biosynthesis Protein SpsA, Chain A"/>
    <property type="match status" value="1"/>
</dbReference>
<evidence type="ECO:0000256" key="3">
    <source>
        <dbReference type="ARBA" id="ARBA00022968"/>
    </source>
</evidence>
<evidence type="ECO:0000313" key="9">
    <source>
        <dbReference type="Proteomes" id="UP000054007"/>
    </source>
</evidence>
<keyword evidence="2" id="KW-0812">Transmembrane</keyword>
<protein>
    <submittedName>
        <fullName evidence="8">Glycosyltransferase family 8 protein</fullName>
    </submittedName>
</protein>
<dbReference type="GO" id="GO:0042285">
    <property type="term" value="F:xylosyltransferase activity"/>
    <property type="evidence" value="ECO:0007669"/>
    <property type="project" value="TreeGrafter"/>
</dbReference>
<dbReference type="PANTHER" id="PTHR12270">
    <property type="entry name" value="GLYCOSYLTRANSFERASE-RELATED"/>
    <property type="match status" value="1"/>
</dbReference>
<name>A0A0D7AVR1_9AGAR</name>